<reference evidence="3 4" key="1">
    <citation type="journal article" date="2021" name="Cell Host Microbe">
        <title>in vivo commensal control of Clostridioides difficile virulence.</title>
        <authorList>
            <person name="Girinathan B.P."/>
            <person name="Dibenedetto N."/>
            <person name="Worley J.N."/>
            <person name="Peltier J."/>
            <person name="Arrieta-Ortiz M.L."/>
            <person name="Rupa Christinal Immanuel S."/>
            <person name="Lavin R."/>
            <person name="Delaney M.L."/>
            <person name="Cummins C."/>
            <person name="Hoffmann M."/>
            <person name="Luo Y."/>
            <person name="Gonzalez-Escalona N."/>
            <person name="Allard M."/>
            <person name="Onderdonk A.B."/>
            <person name="Gerber G.K."/>
            <person name="Sonenshein A.L."/>
            <person name="Baliga N."/>
            <person name="Dupuy B."/>
            <person name="Bry L."/>
        </authorList>
    </citation>
    <scope>NUCLEOTIDE SEQUENCE [LARGE SCALE GENOMIC DNA]</scope>
    <source>
        <strain evidence="3 4">DSM 599</strain>
    </source>
</reference>
<dbReference type="InterPro" id="IPR023346">
    <property type="entry name" value="Lysozyme-like_dom_sf"/>
</dbReference>
<name>A0ABS7L1R6_CLOSR</name>
<feature type="domain" description="Transglycosylase SLT" evidence="2">
    <location>
        <begin position="35"/>
        <end position="121"/>
    </location>
</feature>
<evidence type="ECO:0000256" key="1">
    <source>
        <dbReference type="SAM" id="Phobius"/>
    </source>
</evidence>
<dbReference type="Proteomes" id="UP001299068">
    <property type="component" value="Unassembled WGS sequence"/>
</dbReference>
<dbReference type="Gene3D" id="1.10.530.10">
    <property type="match status" value="1"/>
</dbReference>
<dbReference type="SUPFAM" id="SSF53955">
    <property type="entry name" value="Lysozyme-like"/>
    <property type="match status" value="1"/>
</dbReference>
<sequence length="169" mass="19313">MIRKIMGILIVLLVITIGGGFIVRETIFPIKDKEIIIKHAKEYKVDPALVAAVINFETNFDPIEYKEGKACGLMKLTDSTGVELSKEIGYKDFKKEKIAQNDINIKLGTYYLSKSNGDTLENQVGNWVIRNGIDKSDKLDIKAYAKEYYTDKIATREKIYKILYFTFNI</sequence>
<dbReference type="Pfam" id="PF01464">
    <property type="entry name" value="SLT"/>
    <property type="match status" value="1"/>
</dbReference>
<keyword evidence="1" id="KW-1133">Transmembrane helix</keyword>
<accession>A0ABS7L1R6</accession>
<proteinExistence type="predicted"/>
<dbReference type="RefSeq" id="WP_221862190.1">
    <property type="nucleotide sequence ID" value="NZ_JAIKTU010000015.1"/>
</dbReference>
<evidence type="ECO:0000313" key="4">
    <source>
        <dbReference type="Proteomes" id="UP001299068"/>
    </source>
</evidence>
<protein>
    <submittedName>
        <fullName evidence="3">Transglycosylase SLT domain-containing protein</fullName>
    </submittedName>
</protein>
<feature type="transmembrane region" description="Helical" evidence="1">
    <location>
        <begin position="6"/>
        <end position="23"/>
    </location>
</feature>
<evidence type="ECO:0000259" key="2">
    <source>
        <dbReference type="Pfam" id="PF01464"/>
    </source>
</evidence>
<gene>
    <name evidence="3" type="ORF">K5V21_16360</name>
</gene>
<evidence type="ECO:0000313" key="3">
    <source>
        <dbReference type="EMBL" id="MBY0757018.1"/>
    </source>
</evidence>
<comment type="caution">
    <text evidence="3">The sequence shown here is derived from an EMBL/GenBank/DDBJ whole genome shotgun (WGS) entry which is preliminary data.</text>
</comment>
<organism evidence="3 4">
    <name type="scientific">Clostridium sardiniense</name>
    <name type="common">Clostridium absonum</name>
    <dbReference type="NCBI Taxonomy" id="29369"/>
    <lineage>
        <taxon>Bacteria</taxon>
        <taxon>Bacillati</taxon>
        <taxon>Bacillota</taxon>
        <taxon>Clostridia</taxon>
        <taxon>Eubacteriales</taxon>
        <taxon>Clostridiaceae</taxon>
        <taxon>Clostridium</taxon>
    </lineage>
</organism>
<keyword evidence="1" id="KW-0472">Membrane</keyword>
<keyword evidence="4" id="KW-1185">Reference proteome</keyword>
<keyword evidence="1" id="KW-0812">Transmembrane</keyword>
<dbReference type="EMBL" id="JAIKTU010000015">
    <property type="protein sequence ID" value="MBY0757018.1"/>
    <property type="molecule type" value="Genomic_DNA"/>
</dbReference>
<dbReference type="InterPro" id="IPR008258">
    <property type="entry name" value="Transglycosylase_SLT_dom_1"/>
</dbReference>